<dbReference type="GO" id="GO:0046872">
    <property type="term" value="F:metal ion binding"/>
    <property type="evidence" value="ECO:0007669"/>
    <property type="project" value="UniProtKB-KW"/>
</dbReference>
<dbReference type="GO" id="GO:0005737">
    <property type="term" value="C:cytoplasm"/>
    <property type="evidence" value="ECO:0007669"/>
    <property type="project" value="UniProtKB-SubCell"/>
</dbReference>
<dbReference type="HAMAP" id="MF_01274">
    <property type="entry name" value="Pantothen_kinase_3"/>
    <property type="match status" value="1"/>
</dbReference>
<protein>
    <recommendedName>
        <fullName evidence="15 16">Type III pantothenate kinase</fullName>
        <ecNumber evidence="6 16">2.7.1.33</ecNumber>
    </recommendedName>
    <alternativeName>
        <fullName evidence="16">PanK-III</fullName>
    </alternativeName>
    <alternativeName>
        <fullName evidence="16">Pantothenic acid kinase</fullName>
    </alternativeName>
</protein>
<dbReference type="Gene3D" id="3.30.420.40">
    <property type="match status" value="1"/>
</dbReference>
<evidence type="ECO:0000256" key="10">
    <source>
        <dbReference type="ARBA" id="ARBA00022777"/>
    </source>
</evidence>
<comment type="similarity">
    <text evidence="14 16">Belongs to the type III pantothenate kinase family.</text>
</comment>
<dbReference type="Pfam" id="PF03309">
    <property type="entry name" value="Pan_kinase"/>
    <property type="match status" value="1"/>
</dbReference>
<evidence type="ECO:0000256" key="11">
    <source>
        <dbReference type="ARBA" id="ARBA00022840"/>
    </source>
</evidence>
<comment type="subcellular location">
    <subcellularLocation>
        <location evidence="3 16">Cytoplasm</location>
    </subcellularLocation>
</comment>
<dbReference type="SUPFAM" id="SSF53067">
    <property type="entry name" value="Actin-like ATPase domain"/>
    <property type="match status" value="1"/>
</dbReference>
<comment type="catalytic activity">
    <reaction evidence="1 16">
        <text>(R)-pantothenate + ATP = (R)-4'-phosphopantothenate + ADP + H(+)</text>
        <dbReference type="Rhea" id="RHEA:16373"/>
        <dbReference type="ChEBI" id="CHEBI:10986"/>
        <dbReference type="ChEBI" id="CHEBI:15378"/>
        <dbReference type="ChEBI" id="CHEBI:29032"/>
        <dbReference type="ChEBI" id="CHEBI:30616"/>
        <dbReference type="ChEBI" id="CHEBI:456216"/>
        <dbReference type="EC" id="2.7.1.33"/>
    </reaction>
</comment>
<keyword evidence="10 16" id="KW-0418">Kinase</keyword>
<dbReference type="GO" id="GO:0005524">
    <property type="term" value="F:ATP binding"/>
    <property type="evidence" value="ECO:0007669"/>
    <property type="project" value="UniProtKB-UniRule"/>
</dbReference>
<sequence length="207" mass="23512">MQLSELYSDLKEIAFCNVGFKDLTIVNELKQAFKVFEINNKIKLPFENNYQSSTLGNDRIALVTGALTLINKDQTALIIDLGTCITYDYVNIKRQYLGGAISPGVRLRYQSLHNYTAKLPLLLQKVPEHFVGNSTENSIHSGVVNGVSRELDGVINQYQEMDENLQVFLTGGDARLLEKQLKSRFFAQPDLMLKGIYQLYIYNNTYD</sequence>
<reference evidence="17" key="1">
    <citation type="journal article" date="2014" name="Genome Announc.">
        <title>Draft Genome Sequences of Marine Flavobacterium Nonlabens Strains NR17, NR24, NR27, NR32, NR33, and Ara13.</title>
        <authorList>
            <person name="Nakanishi M."/>
            <person name="Meirelles P."/>
            <person name="Suzuki R."/>
            <person name="Takatani N."/>
            <person name="Mino S."/>
            <person name="Suda W."/>
            <person name="Oshima K."/>
            <person name="Hattori M."/>
            <person name="Ohkuma M."/>
            <person name="Hosokawa M."/>
            <person name="Miyashita K."/>
            <person name="Thompson F.L."/>
            <person name="Niwa A."/>
            <person name="Sawabe T."/>
            <person name="Sawabe T."/>
        </authorList>
    </citation>
    <scope>NUCLEOTIDE SEQUENCE [LARGE SCALE GENOMIC DNA]</scope>
    <source>
        <strain evidence="17">JCM 19294</strain>
    </source>
</reference>
<evidence type="ECO:0000256" key="6">
    <source>
        <dbReference type="ARBA" id="ARBA00012102"/>
    </source>
</evidence>
<evidence type="ECO:0000256" key="8">
    <source>
        <dbReference type="ARBA" id="ARBA00022679"/>
    </source>
</evidence>
<dbReference type="AlphaFoldDB" id="A0A090Q3Y8"/>
<dbReference type="UniPathway" id="UPA00241">
    <property type="reaction ID" value="UER00352"/>
</dbReference>
<keyword evidence="12 16" id="KW-0630">Potassium</keyword>
<feature type="binding site" evidence="16">
    <location>
        <position position="83"/>
    </location>
    <ligand>
        <name>ATP</name>
        <dbReference type="ChEBI" id="CHEBI:30616"/>
    </ligand>
</feature>
<accession>A0A090Q3Y8</accession>
<evidence type="ECO:0000256" key="4">
    <source>
        <dbReference type="ARBA" id="ARBA00005225"/>
    </source>
</evidence>
<dbReference type="EMBL" id="BBML01000007">
    <property type="protein sequence ID" value="GAK97809.1"/>
    <property type="molecule type" value="Genomic_DNA"/>
</dbReference>
<name>A0A090Q3Y8_9FLAO</name>
<evidence type="ECO:0000256" key="16">
    <source>
        <dbReference type="HAMAP-Rule" id="MF_01274"/>
    </source>
</evidence>
<dbReference type="InterPro" id="IPR043129">
    <property type="entry name" value="ATPase_NBD"/>
</dbReference>
<dbReference type="CDD" id="cd24015">
    <property type="entry name" value="ASKHA_NBD_PanK-III"/>
    <property type="match status" value="1"/>
</dbReference>
<evidence type="ECO:0000256" key="7">
    <source>
        <dbReference type="ARBA" id="ARBA00022490"/>
    </source>
</evidence>
<comment type="function">
    <text evidence="16">Catalyzes the phosphorylation of pantothenate (Pan), the first step in CoA biosynthesis.</text>
</comment>
<dbReference type="InterPro" id="IPR004619">
    <property type="entry name" value="Type_III_PanK"/>
</dbReference>
<dbReference type="GO" id="GO:0015937">
    <property type="term" value="P:coenzyme A biosynthetic process"/>
    <property type="evidence" value="ECO:0007669"/>
    <property type="project" value="UniProtKB-UniRule"/>
</dbReference>
<dbReference type="PANTHER" id="PTHR34265">
    <property type="entry name" value="TYPE III PANTOTHENATE KINASE"/>
    <property type="match status" value="1"/>
</dbReference>
<evidence type="ECO:0000256" key="5">
    <source>
        <dbReference type="ARBA" id="ARBA00011738"/>
    </source>
</evidence>
<evidence type="ECO:0000313" key="18">
    <source>
        <dbReference type="Proteomes" id="UP000029221"/>
    </source>
</evidence>
<dbReference type="eggNOG" id="COG1521">
    <property type="taxonomic scope" value="Bacteria"/>
</dbReference>
<feature type="binding site" evidence="16">
    <location>
        <position position="135"/>
    </location>
    <ligand>
        <name>substrate</name>
    </ligand>
</feature>
<evidence type="ECO:0000256" key="1">
    <source>
        <dbReference type="ARBA" id="ARBA00001206"/>
    </source>
</evidence>
<dbReference type="STRING" id="319236.BST91_09615"/>
<keyword evidence="11 16" id="KW-0067">ATP-binding</keyword>
<comment type="cofactor">
    <cofactor evidence="16">
        <name>NH4(+)</name>
        <dbReference type="ChEBI" id="CHEBI:28938"/>
    </cofactor>
    <cofactor evidence="16">
        <name>K(+)</name>
        <dbReference type="ChEBI" id="CHEBI:29103"/>
    </cofactor>
    <text evidence="16">A monovalent cation. Ammonium or potassium.</text>
</comment>
<dbReference type="GO" id="GO:0004594">
    <property type="term" value="F:pantothenate kinase activity"/>
    <property type="evidence" value="ECO:0007669"/>
    <property type="project" value="UniProtKB-UniRule"/>
</dbReference>
<dbReference type="Proteomes" id="UP000029221">
    <property type="component" value="Unassembled WGS sequence"/>
</dbReference>
<proteinExistence type="inferred from homology"/>
<evidence type="ECO:0000313" key="17">
    <source>
        <dbReference type="EMBL" id="GAK97809.1"/>
    </source>
</evidence>
<evidence type="ECO:0000256" key="12">
    <source>
        <dbReference type="ARBA" id="ARBA00022958"/>
    </source>
</evidence>
<comment type="caution">
    <text evidence="17">The sequence shown here is derived from an EMBL/GenBank/DDBJ whole genome shotgun (WGS) entry which is preliminary data.</text>
</comment>
<keyword evidence="18" id="KW-1185">Reference proteome</keyword>
<dbReference type="EC" id="2.7.1.33" evidence="6 16"/>
<dbReference type="NCBIfam" id="TIGR00671">
    <property type="entry name" value="baf"/>
    <property type="match status" value="1"/>
</dbReference>
<evidence type="ECO:0000256" key="15">
    <source>
        <dbReference type="ARBA" id="ARBA00040883"/>
    </source>
</evidence>
<evidence type="ECO:0000256" key="14">
    <source>
        <dbReference type="ARBA" id="ARBA00038036"/>
    </source>
</evidence>
<gene>
    <name evidence="16" type="primary">coaX</name>
    <name evidence="17" type="ORF">JCM19294_348</name>
</gene>
<keyword evidence="7 16" id="KW-0963">Cytoplasm</keyword>
<organism evidence="17 18">
    <name type="scientific">Nonlabens tegetincola</name>
    <dbReference type="NCBI Taxonomy" id="323273"/>
    <lineage>
        <taxon>Bacteria</taxon>
        <taxon>Pseudomonadati</taxon>
        <taxon>Bacteroidota</taxon>
        <taxon>Flavobacteriia</taxon>
        <taxon>Flavobacteriales</taxon>
        <taxon>Flavobacteriaceae</taxon>
        <taxon>Nonlabens</taxon>
    </lineage>
</organism>
<dbReference type="PANTHER" id="PTHR34265:SF1">
    <property type="entry name" value="TYPE III PANTOTHENATE KINASE"/>
    <property type="match status" value="1"/>
</dbReference>
<comment type="subunit">
    <text evidence="5 16">Homodimer.</text>
</comment>
<keyword evidence="13 16" id="KW-0173">Coenzyme A biosynthesis</keyword>
<keyword evidence="9 16" id="KW-0547">Nucleotide-binding</keyword>
<evidence type="ECO:0000256" key="13">
    <source>
        <dbReference type="ARBA" id="ARBA00022993"/>
    </source>
</evidence>
<comment type="cofactor">
    <cofactor evidence="2">
        <name>K(+)</name>
        <dbReference type="ChEBI" id="CHEBI:29103"/>
    </cofactor>
</comment>
<evidence type="ECO:0000256" key="2">
    <source>
        <dbReference type="ARBA" id="ARBA00001958"/>
    </source>
</evidence>
<comment type="pathway">
    <text evidence="4 16">Cofactor biosynthesis; coenzyme A biosynthesis; CoA from (R)-pantothenate: step 1/5.</text>
</comment>
<keyword evidence="16" id="KW-0479">Metal-binding</keyword>
<evidence type="ECO:0000256" key="3">
    <source>
        <dbReference type="ARBA" id="ARBA00004496"/>
    </source>
</evidence>
<feature type="binding site" evidence="16">
    <location>
        <position position="80"/>
    </location>
    <ligand>
        <name>K(+)</name>
        <dbReference type="ChEBI" id="CHEBI:29103"/>
    </ligand>
</feature>
<feature type="active site" description="Proton acceptor" evidence="16">
    <location>
        <position position="58"/>
    </location>
</feature>
<feature type="binding site" evidence="16">
    <location>
        <position position="50"/>
    </location>
    <ligand>
        <name>substrate</name>
    </ligand>
</feature>
<feature type="binding site" evidence="16">
    <location>
        <begin position="9"/>
        <end position="16"/>
    </location>
    <ligand>
        <name>ATP</name>
        <dbReference type="ChEBI" id="CHEBI:30616"/>
    </ligand>
</feature>
<evidence type="ECO:0000256" key="9">
    <source>
        <dbReference type="ARBA" id="ARBA00022741"/>
    </source>
</evidence>
<feature type="binding site" evidence="16">
    <location>
        <begin position="56"/>
        <end position="59"/>
    </location>
    <ligand>
        <name>substrate</name>
    </ligand>
</feature>
<keyword evidence="8 16" id="KW-0808">Transferase</keyword>